<dbReference type="InterPro" id="IPR036962">
    <property type="entry name" value="Glyco_hydro_3_N_sf"/>
</dbReference>
<keyword evidence="12" id="KW-0119">Carbohydrate metabolism</keyword>
<comment type="similarity">
    <text evidence="5">Belongs to the multicopper oxidase family.</text>
</comment>
<protein>
    <recommendedName>
        <fullName evidence="6">beta-glucosidase</fullName>
        <ecNumber evidence="6">3.2.1.21</ecNumber>
    </recommendedName>
</protein>
<gene>
    <name evidence="18" type="ORF">BLS_000563</name>
</gene>
<keyword evidence="13" id="KW-0326">Glycosidase</keyword>
<keyword evidence="14" id="KW-0624">Polysaccharide degradation</keyword>
<dbReference type="InterPro" id="IPR013783">
    <property type="entry name" value="Ig-like_fold"/>
</dbReference>
<evidence type="ECO:0000313" key="18">
    <source>
        <dbReference type="EMBL" id="KAE9978505.1"/>
    </source>
</evidence>
<evidence type="ECO:0000256" key="12">
    <source>
        <dbReference type="ARBA" id="ARBA00023277"/>
    </source>
</evidence>
<evidence type="ECO:0000256" key="3">
    <source>
        <dbReference type="ARBA" id="ARBA00004987"/>
    </source>
</evidence>
<sequence>MLALAYLLLSVTSLRLVHADLELKWSYGRSPPVYPSPSGAGTGDWNDAYAKARSALAKMSNAEKANLTIGLTGFTGCSGTSGGAASIAFPGLCLQDGPSGVRSTDLVNAYPAQLSIGASWNRTLANGVATYMGAEFKRKGANVALGPTIGPLGRVALGGRNWEGYGSDREFVVSDWGAQHAGIAGAAAGLDMVMPSASFWASNALVTAVQNGSLPQTRLDDMATRVLASYYRLGMDSPSYPALGIGIPAVVTAAHPLVEGRDPASKSTLLQGAVEGHVLVKNVNNTLPLKAPTLLSLFGYDAYAPLVVNPSSSAVDRWTHGVESVTANDVQLLLIAAGLSGTAIGAATSGTLTKGGGSGSSYGPYISAPYNAFEQQAHKDGTYLFWDFQNQNPDVSAASNACIVFINEFATESQDRQSLADVDSDKLVNNVAKKCSNTIVVIHNAGIRLVDAWIDNVNITAVIFAHTPGQDSGRALVEVMYGKQGFSGRLPYTVGRKQSDYGSLLSPSLPGPILSDTYLYPQSDFTEGLNIDYRDFIARNVSPRYPFGYGLTYTTFSYSNFSITPMTNNLTVPLPPAPSAQGGNPNLFNTIARVDCTVTNTGTVEGAEVAQLYIGIPNSPPKQLRGFEKKSLQPGERKTFSFPLARRDLSIWSTTRQEWVLQSGNYQIYVGASVLDIKLQGAHSNSFNLSVANETSIAKMRLTTLLSVALSTLANAASFLTSIENPLVPIEGVLVAGKPTTIKWTPTTTGPITLQLRSGSAQNLDQGIVIADDTVVININNSLGNETTSQYQRGTNEMDGVAMGTQCPIPSGGRFTQVLGYDKEYVFSVSDWYHEEMPNMLHQYFSECTVKLMRSDMTIVAIDGIPTNATLAKAVTIAAGQRYDVLVKGKSDPTKDYAISSLMVPASNGASGILRYSSKSMSTSMSVNENLAASIPIDDFGIFPLDGTELFSPVDQSITMQVSYSGLKERRIFLGDGTYVTPKIPTLYTALTTGSDAWNPAVYGAGANAYIINSGQIIQIVVQNDDAIEHPMHLHGYDFQVVARGSGPWDGDETKLPAVPMRRDTVTTPPAGHLVIRIKTMNPGTWMFHCHMEFHGKYPPPVTTTSGNCAGKTGDQRVSPWTRSHSWFATMGGFAVRNPAGHLRALDPDTFLRLLKNQTIAVPRISVTDIEKKSNGNGAIKAIAAIQILYLAAEILGRAVQHLAVTTLELFTLAMAMMALILYAIWWDKPLDVMLPFEVEPKENNDEARVILAMEAINLGERVPMILSKERADAMYEDGPSERKPLGIDTWIAYLAIVIFGACHLIGWNFNFPTPVERLLWRIASVCCIVLPPTLYVSVRIPGRPWYLLATSTLMLLYIVVRLYLVVEAFTGLRRVPASVYKTVQWSQFFPHI</sequence>
<organism evidence="18 19">
    <name type="scientific">Venturia inaequalis</name>
    <name type="common">Apple scab fungus</name>
    <dbReference type="NCBI Taxonomy" id="5025"/>
    <lineage>
        <taxon>Eukaryota</taxon>
        <taxon>Fungi</taxon>
        <taxon>Dikarya</taxon>
        <taxon>Ascomycota</taxon>
        <taxon>Pezizomycotina</taxon>
        <taxon>Dothideomycetes</taxon>
        <taxon>Pleosporomycetidae</taxon>
        <taxon>Venturiales</taxon>
        <taxon>Venturiaceae</taxon>
        <taxon>Venturia</taxon>
    </lineage>
</organism>
<dbReference type="InterPro" id="IPR026891">
    <property type="entry name" value="Fn3-like"/>
</dbReference>
<evidence type="ECO:0000256" key="7">
    <source>
        <dbReference type="ARBA" id="ARBA00022525"/>
    </source>
</evidence>
<evidence type="ECO:0000256" key="6">
    <source>
        <dbReference type="ARBA" id="ARBA00012744"/>
    </source>
</evidence>
<dbReference type="EC" id="3.2.1.21" evidence="6"/>
<dbReference type="Gene3D" id="2.60.40.420">
    <property type="entry name" value="Cupredoxins - blue copper proteins"/>
    <property type="match status" value="3"/>
</dbReference>
<dbReference type="Gene3D" id="3.40.50.1700">
    <property type="entry name" value="Glycoside hydrolase family 3 C-terminal domain"/>
    <property type="match status" value="1"/>
</dbReference>
<evidence type="ECO:0000313" key="19">
    <source>
        <dbReference type="Proteomes" id="UP000433883"/>
    </source>
</evidence>
<dbReference type="Proteomes" id="UP000433883">
    <property type="component" value="Unassembled WGS sequence"/>
</dbReference>
<dbReference type="InterPro" id="IPR001117">
    <property type="entry name" value="Cu-oxidase_2nd"/>
</dbReference>
<comment type="subcellular location">
    <subcellularLocation>
        <location evidence="2">Secreted</location>
    </subcellularLocation>
</comment>
<dbReference type="SMART" id="SM01217">
    <property type="entry name" value="Fn3_like"/>
    <property type="match status" value="1"/>
</dbReference>
<keyword evidence="9" id="KW-0378">Hydrolase</keyword>
<feature type="transmembrane region" description="Helical" evidence="15">
    <location>
        <begin position="1319"/>
        <end position="1339"/>
    </location>
</feature>
<keyword evidence="15" id="KW-0472">Membrane</keyword>
<dbReference type="PANTHER" id="PTHR42715:SF5">
    <property type="entry name" value="BETA-GLUCOSIDASE M-RELATED"/>
    <property type="match status" value="1"/>
</dbReference>
<evidence type="ECO:0000256" key="16">
    <source>
        <dbReference type="SAM" id="SignalP"/>
    </source>
</evidence>
<dbReference type="PRINTS" id="PR00133">
    <property type="entry name" value="GLHYDRLASE3"/>
</dbReference>
<evidence type="ECO:0000259" key="17">
    <source>
        <dbReference type="SMART" id="SM01217"/>
    </source>
</evidence>
<feature type="domain" description="Fibronectin type III-like" evidence="17">
    <location>
        <begin position="608"/>
        <end position="674"/>
    </location>
</feature>
<dbReference type="Gene3D" id="3.20.20.300">
    <property type="entry name" value="Glycoside hydrolase, family 3, N-terminal domain"/>
    <property type="match status" value="2"/>
</dbReference>
<feature type="transmembrane region" description="Helical" evidence="15">
    <location>
        <begin position="1291"/>
        <end position="1312"/>
    </location>
</feature>
<name>A0A8H3YY78_VENIN</name>
<dbReference type="Pfam" id="PF00394">
    <property type="entry name" value="Cu-oxidase"/>
    <property type="match status" value="1"/>
</dbReference>
<dbReference type="SUPFAM" id="SSF49503">
    <property type="entry name" value="Cupredoxins"/>
    <property type="match status" value="3"/>
</dbReference>
<comment type="catalytic activity">
    <reaction evidence="1">
        <text>Hydrolysis of terminal, non-reducing beta-D-glucosyl residues with release of beta-D-glucose.</text>
        <dbReference type="EC" id="3.2.1.21"/>
    </reaction>
</comment>
<evidence type="ECO:0000256" key="11">
    <source>
        <dbReference type="ARBA" id="ARBA00023180"/>
    </source>
</evidence>
<dbReference type="EMBL" id="WNWQ01000110">
    <property type="protein sequence ID" value="KAE9978505.1"/>
    <property type="molecule type" value="Genomic_DNA"/>
</dbReference>
<feature type="chain" id="PRO_5034395733" description="beta-glucosidase" evidence="16">
    <location>
        <begin position="20"/>
        <end position="1393"/>
    </location>
</feature>
<evidence type="ECO:0000256" key="13">
    <source>
        <dbReference type="ARBA" id="ARBA00023295"/>
    </source>
</evidence>
<dbReference type="Gene3D" id="2.60.40.10">
    <property type="entry name" value="Immunoglobulins"/>
    <property type="match status" value="1"/>
</dbReference>
<comment type="caution">
    <text evidence="18">The sequence shown here is derived from an EMBL/GenBank/DDBJ whole genome shotgun (WGS) entry which is preliminary data.</text>
</comment>
<evidence type="ECO:0000256" key="8">
    <source>
        <dbReference type="ARBA" id="ARBA00022729"/>
    </source>
</evidence>
<dbReference type="SUPFAM" id="SSF51445">
    <property type="entry name" value="(Trans)glycosidases"/>
    <property type="match status" value="1"/>
</dbReference>
<feature type="transmembrane region" description="Helical" evidence="15">
    <location>
        <begin position="1345"/>
        <end position="1365"/>
    </location>
</feature>
<keyword evidence="15" id="KW-1133">Transmembrane helix</keyword>
<comment type="pathway">
    <text evidence="3">Glycan metabolism; cellulose degradation.</text>
</comment>
<keyword evidence="15" id="KW-0812">Transmembrane</keyword>
<dbReference type="Pfam" id="PF01915">
    <property type="entry name" value="Glyco_hydro_3_C"/>
    <property type="match status" value="1"/>
</dbReference>
<comment type="similarity">
    <text evidence="4">Belongs to the glycosyl hydrolase 3 family.</text>
</comment>
<dbReference type="InterPro" id="IPR008972">
    <property type="entry name" value="Cupredoxin"/>
</dbReference>
<keyword evidence="8 16" id="KW-0732">Signal</keyword>
<dbReference type="Pfam" id="PF07732">
    <property type="entry name" value="Cu-oxidase_3"/>
    <property type="match status" value="1"/>
</dbReference>
<keyword evidence="7" id="KW-0964">Secreted</keyword>
<feature type="transmembrane region" description="Helical" evidence="15">
    <location>
        <begin position="1178"/>
        <end position="1196"/>
    </location>
</feature>
<dbReference type="Pfam" id="PF07731">
    <property type="entry name" value="Cu-oxidase_2"/>
    <property type="match status" value="1"/>
</dbReference>
<dbReference type="GO" id="GO:0005576">
    <property type="term" value="C:extracellular region"/>
    <property type="evidence" value="ECO:0007669"/>
    <property type="project" value="UniProtKB-SubCell"/>
</dbReference>
<dbReference type="InterPro" id="IPR011706">
    <property type="entry name" value="Cu-oxidase_C"/>
</dbReference>
<evidence type="ECO:0000256" key="5">
    <source>
        <dbReference type="ARBA" id="ARBA00010609"/>
    </source>
</evidence>
<dbReference type="InterPro" id="IPR001764">
    <property type="entry name" value="Glyco_hydro_3_N"/>
</dbReference>
<dbReference type="GO" id="GO:0008422">
    <property type="term" value="F:beta-glucosidase activity"/>
    <property type="evidence" value="ECO:0007669"/>
    <property type="project" value="UniProtKB-EC"/>
</dbReference>
<keyword evidence="11" id="KW-0325">Glycoprotein</keyword>
<dbReference type="GO" id="GO:0030245">
    <property type="term" value="P:cellulose catabolic process"/>
    <property type="evidence" value="ECO:0007669"/>
    <property type="project" value="UniProtKB-KW"/>
</dbReference>
<evidence type="ECO:0000256" key="15">
    <source>
        <dbReference type="SAM" id="Phobius"/>
    </source>
</evidence>
<evidence type="ECO:0000256" key="4">
    <source>
        <dbReference type="ARBA" id="ARBA00005336"/>
    </source>
</evidence>
<dbReference type="InterPro" id="IPR002772">
    <property type="entry name" value="Glyco_hydro_3_C"/>
</dbReference>
<evidence type="ECO:0000256" key="2">
    <source>
        <dbReference type="ARBA" id="ARBA00004613"/>
    </source>
</evidence>
<evidence type="ECO:0000256" key="14">
    <source>
        <dbReference type="ARBA" id="ARBA00023326"/>
    </source>
</evidence>
<dbReference type="GO" id="GO:0016491">
    <property type="term" value="F:oxidoreductase activity"/>
    <property type="evidence" value="ECO:0007669"/>
    <property type="project" value="InterPro"/>
</dbReference>
<dbReference type="PANTHER" id="PTHR42715">
    <property type="entry name" value="BETA-GLUCOSIDASE"/>
    <property type="match status" value="1"/>
</dbReference>
<feature type="transmembrane region" description="Helical" evidence="15">
    <location>
        <begin position="1208"/>
        <end position="1227"/>
    </location>
</feature>
<dbReference type="InterPro" id="IPR036881">
    <property type="entry name" value="Glyco_hydro_3_C_sf"/>
</dbReference>
<evidence type="ECO:0000256" key="1">
    <source>
        <dbReference type="ARBA" id="ARBA00000448"/>
    </source>
</evidence>
<accession>A0A8H3YY78</accession>
<dbReference type="InterPro" id="IPR017853">
    <property type="entry name" value="GH"/>
</dbReference>
<dbReference type="Pfam" id="PF14310">
    <property type="entry name" value="Fn3-like"/>
    <property type="match status" value="1"/>
</dbReference>
<keyword evidence="10" id="KW-0136">Cellulose degradation</keyword>
<dbReference type="FunFam" id="2.60.40.10:FF:000757">
    <property type="entry name" value="Beta-glucosidase G"/>
    <property type="match status" value="1"/>
</dbReference>
<feature type="signal peptide" evidence="16">
    <location>
        <begin position="1"/>
        <end position="19"/>
    </location>
</feature>
<dbReference type="InterPro" id="IPR050288">
    <property type="entry name" value="Cellulose_deg_GH3"/>
</dbReference>
<reference evidence="18 19" key="1">
    <citation type="submission" date="2019-11" db="EMBL/GenBank/DDBJ databases">
        <title>Venturia inaequalis Genome Resource.</title>
        <authorList>
            <person name="Lichtner F.J."/>
        </authorList>
    </citation>
    <scope>NUCLEOTIDE SEQUENCE [LARGE SCALE GENOMIC DNA]</scope>
    <source>
        <strain evidence="18">Bline_iso_100314</strain>
    </source>
</reference>
<evidence type="ECO:0000256" key="9">
    <source>
        <dbReference type="ARBA" id="ARBA00022801"/>
    </source>
</evidence>
<dbReference type="SUPFAM" id="SSF52279">
    <property type="entry name" value="Beta-D-glucan exohydrolase, C-terminal domain"/>
    <property type="match status" value="1"/>
</dbReference>
<evidence type="ECO:0000256" key="10">
    <source>
        <dbReference type="ARBA" id="ARBA00023001"/>
    </source>
</evidence>
<proteinExistence type="inferred from homology"/>
<dbReference type="GO" id="GO:0005507">
    <property type="term" value="F:copper ion binding"/>
    <property type="evidence" value="ECO:0007669"/>
    <property type="project" value="InterPro"/>
</dbReference>
<dbReference type="InterPro" id="IPR011707">
    <property type="entry name" value="Cu-oxidase-like_N"/>
</dbReference>